<name>A0A1Z5J5Q1_FISSO</name>
<accession>A0A1Z5J5Q1</accession>
<comment type="caution">
    <text evidence="1">The sequence shown here is derived from an EMBL/GenBank/DDBJ whole genome shotgun (WGS) entry which is preliminary data.</text>
</comment>
<reference evidence="1 2" key="1">
    <citation type="journal article" date="2015" name="Plant Cell">
        <title>Oil accumulation by the oleaginous diatom Fistulifera solaris as revealed by the genome and transcriptome.</title>
        <authorList>
            <person name="Tanaka T."/>
            <person name="Maeda Y."/>
            <person name="Veluchamy A."/>
            <person name="Tanaka M."/>
            <person name="Abida H."/>
            <person name="Marechal E."/>
            <person name="Bowler C."/>
            <person name="Muto M."/>
            <person name="Sunaga Y."/>
            <person name="Tanaka M."/>
            <person name="Yoshino T."/>
            <person name="Taniguchi T."/>
            <person name="Fukuda Y."/>
            <person name="Nemoto M."/>
            <person name="Matsumoto M."/>
            <person name="Wong P.S."/>
            <person name="Aburatani S."/>
            <person name="Fujibuchi W."/>
        </authorList>
    </citation>
    <scope>NUCLEOTIDE SEQUENCE [LARGE SCALE GENOMIC DNA]</scope>
    <source>
        <strain evidence="1 2">JPCC DA0580</strain>
    </source>
</reference>
<evidence type="ECO:0000313" key="1">
    <source>
        <dbReference type="EMBL" id="GAX09259.1"/>
    </source>
</evidence>
<dbReference type="OrthoDB" id="341976at2759"/>
<gene>
    <name evidence="1" type="ORF">FisN_17Lh269</name>
</gene>
<protein>
    <submittedName>
        <fullName evidence="1">Uncharacterized protein</fullName>
    </submittedName>
</protein>
<dbReference type="AlphaFoldDB" id="A0A1Z5J5Q1"/>
<proteinExistence type="predicted"/>
<dbReference type="Proteomes" id="UP000198406">
    <property type="component" value="Unassembled WGS sequence"/>
</dbReference>
<sequence length="150" mass="17171">MSDSDEHGTPPEGMCCLCTMEDITVEDGNYVEYQSFPSLKWKPSLFELEVVQKLLDEQFHQYVERVKKTDCQAELRRLLDKGPPIYISDDTALPLDEGDTHISKLWFASDGQERSAKLDGALEGEARERLWVELKQFIIVEGKEEGDDDN</sequence>
<organism evidence="1 2">
    <name type="scientific">Fistulifera solaris</name>
    <name type="common">Oleaginous diatom</name>
    <dbReference type="NCBI Taxonomy" id="1519565"/>
    <lineage>
        <taxon>Eukaryota</taxon>
        <taxon>Sar</taxon>
        <taxon>Stramenopiles</taxon>
        <taxon>Ochrophyta</taxon>
        <taxon>Bacillariophyta</taxon>
        <taxon>Bacillariophyceae</taxon>
        <taxon>Bacillariophycidae</taxon>
        <taxon>Naviculales</taxon>
        <taxon>Naviculaceae</taxon>
        <taxon>Fistulifera</taxon>
    </lineage>
</organism>
<dbReference type="InParanoid" id="A0A1Z5J5Q1"/>
<evidence type="ECO:0000313" key="2">
    <source>
        <dbReference type="Proteomes" id="UP000198406"/>
    </source>
</evidence>
<dbReference type="EMBL" id="BDSP01000003">
    <property type="protein sequence ID" value="GAX09259.1"/>
    <property type="molecule type" value="Genomic_DNA"/>
</dbReference>
<keyword evidence="2" id="KW-1185">Reference proteome</keyword>